<keyword evidence="7" id="KW-0482">Metalloprotease</keyword>
<evidence type="ECO:0000256" key="6">
    <source>
        <dbReference type="ARBA" id="ARBA00022833"/>
    </source>
</evidence>
<dbReference type="SUPFAM" id="SSF55486">
    <property type="entry name" value="Metalloproteases ('zincins'), catalytic domain"/>
    <property type="match status" value="1"/>
</dbReference>
<accession>A0A382IU34</accession>
<dbReference type="PANTHER" id="PTHR47466">
    <property type="match status" value="1"/>
</dbReference>
<protein>
    <recommendedName>
        <fullName evidence="9">Peptidase M43 pregnancy-associated plasma-A domain-containing protein</fullName>
    </recommendedName>
</protein>
<feature type="non-terminal residue" evidence="10">
    <location>
        <position position="354"/>
    </location>
</feature>
<keyword evidence="5" id="KW-0378">Hydrolase</keyword>
<dbReference type="Gene3D" id="3.40.390.10">
    <property type="entry name" value="Collagenase (Catalytic Domain)"/>
    <property type="match status" value="1"/>
</dbReference>
<evidence type="ECO:0000256" key="1">
    <source>
        <dbReference type="ARBA" id="ARBA00008721"/>
    </source>
</evidence>
<keyword evidence="6" id="KW-0862">Zinc</keyword>
<evidence type="ECO:0000256" key="3">
    <source>
        <dbReference type="ARBA" id="ARBA00022723"/>
    </source>
</evidence>
<dbReference type="GO" id="GO:0008237">
    <property type="term" value="F:metallopeptidase activity"/>
    <property type="evidence" value="ECO:0007669"/>
    <property type="project" value="UniProtKB-KW"/>
</dbReference>
<evidence type="ECO:0000256" key="5">
    <source>
        <dbReference type="ARBA" id="ARBA00022801"/>
    </source>
</evidence>
<dbReference type="SUPFAM" id="SSF51126">
    <property type="entry name" value="Pectin lyase-like"/>
    <property type="match status" value="1"/>
</dbReference>
<evidence type="ECO:0000256" key="7">
    <source>
        <dbReference type="ARBA" id="ARBA00023049"/>
    </source>
</evidence>
<dbReference type="Pfam" id="PF05572">
    <property type="entry name" value="Peptidase_M43"/>
    <property type="match status" value="1"/>
</dbReference>
<dbReference type="EMBL" id="UINC01069726">
    <property type="protein sequence ID" value="SVC03324.1"/>
    <property type="molecule type" value="Genomic_DNA"/>
</dbReference>
<dbReference type="PANTHER" id="PTHR47466:SF1">
    <property type="entry name" value="METALLOPROTEASE MEP1 (AFU_ORTHOLOGUE AFUA_1G07730)-RELATED"/>
    <property type="match status" value="1"/>
</dbReference>
<dbReference type="GO" id="GO:0046872">
    <property type="term" value="F:metal ion binding"/>
    <property type="evidence" value="ECO:0007669"/>
    <property type="project" value="UniProtKB-KW"/>
</dbReference>
<dbReference type="AlphaFoldDB" id="A0A382IU34"/>
<feature type="non-terminal residue" evidence="10">
    <location>
        <position position="1"/>
    </location>
</feature>
<dbReference type="InterPro" id="IPR008754">
    <property type="entry name" value="Peptidase_M43"/>
</dbReference>
<keyword evidence="3" id="KW-0479">Metal-binding</keyword>
<evidence type="ECO:0000313" key="10">
    <source>
        <dbReference type="EMBL" id="SVC03324.1"/>
    </source>
</evidence>
<keyword evidence="2" id="KW-0645">Protease</keyword>
<evidence type="ECO:0000256" key="4">
    <source>
        <dbReference type="ARBA" id="ARBA00022729"/>
    </source>
</evidence>
<keyword evidence="4" id="KW-0732">Signal</keyword>
<gene>
    <name evidence="10" type="ORF">METZ01_LOCUS256178</name>
</gene>
<dbReference type="InterPro" id="IPR012334">
    <property type="entry name" value="Pectin_lyas_fold"/>
</dbReference>
<organism evidence="10">
    <name type="scientific">marine metagenome</name>
    <dbReference type="NCBI Taxonomy" id="408172"/>
    <lineage>
        <taxon>unclassified sequences</taxon>
        <taxon>metagenomes</taxon>
        <taxon>ecological metagenomes</taxon>
    </lineage>
</organism>
<evidence type="ECO:0000256" key="8">
    <source>
        <dbReference type="ARBA" id="ARBA00023157"/>
    </source>
</evidence>
<comment type="similarity">
    <text evidence="1">Belongs to the peptidase M43B family.</text>
</comment>
<name>A0A382IU34_9ZZZZ</name>
<dbReference type="InterPro" id="IPR011050">
    <property type="entry name" value="Pectin_lyase_fold/virulence"/>
</dbReference>
<keyword evidence="8" id="KW-1015">Disulfide bond</keyword>
<dbReference type="GO" id="GO:0006508">
    <property type="term" value="P:proteolysis"/>
    <property type="evidence" value="ECO:0007669"/>
    <property type="project" value="UniProtKB-KW"/>
</dbReference>
<dbReference type="Gene3D" id="2.160.20.10">
    <property type="entry name" value="Single-stranded right-handed beta-helix, Pectin lyase-like"/>
    <property type="match status" value="1"/>
</dbReference>
<dbReference type="InterPro" id="IPR024079">
    <property type="entry name" value="MetalloPept_cat_dom_sf"/>
</dbReference>
<evidence type="ECO:0000259" key="9">
    <source>
        <dbReference type="Pfam" id="PF05572"/>
    </source>
</evidence>
<sequence length="354" mass="38681">IINFTEPNQTIEVTIPNLAGPHYIQAYGPNENTIITASVTNTEGEVLASWSPEDYTTLQELTSSASVYYLFDTGEGDTDVGNIPENVLVSAIDRLNNNMQFSQLSFSIDTINRVHNNDWAIGLDIGSQTYESVPALSIEPTEILNIFSIIGYGHNLGLGGVGIFPWYLDTWDSVYYRTTVKSFYYTDQAVEEARSHVFDHEVGHSLGLLHTFNYGCGSSQHGDYVDDTPTHAGANWGCAEGTDSCPDDPGLDPVDNLMNYVYSTECPMSPFTPGQGIRALWAINNWVPTLIDTIPSSVWYVSVDGTDENGDGSEENPFGSIQKGLNISNEGDTVMVSSGTFIENINWPAVNGIV</sequence>
<proteinExistence type="inferred from homology"/>
<feature type="domain" description="Peptidase M43 pregnancy-associated plasma-A" evidence="9">
    <location>
        <begin position="166"/>
        <end position="262"/>
    </location>
</feature>
<reference evidence="10" key="1">
    <citation type="submission" date="2018-05" db="EMBL/GenBank/DDBJ databases">
        <authorList>
            <person name="Lanie J.A."/>
            <person name="Ng W.-L."/>
            <person name="Kazmierczak K.M."/>
            <person name="Andrzejewski T.M."/>
            <person name="Davidsen T.M."/>
            <person name="Wayne K.J."/>
            <person name="Tettelin H."/>
            <person name="Glass J.I."/>
            <person name="Rusch D."/>
            <person name="Podicherti R."/>
            <person name="Tsui H.-C.T."/>
            <person name="Winkler M.E."/>
        </authorList>
    </citation>
    <scope>NUCLEOTIDE SEQUENCE</scope>
</reference>
<evidence type="ECO:0000256" key="2">
    <source>
        <dbReference type="ARBA" id="ARBA00022670"/>
    </source>
</evidence>